<dbReference type="PANTHER" id="PTHR45661:SF3">
    <property type="entry name" value="IG-LIKE DOMAIN-CONTAINING PROTEIN"/>
    <property type="match status" value="1"/>
</dbReference>
<dbReference type="Pfam" id="PF13306">
    <property type="entry name" value="LRR_5"/>
    <property type="match status" value="1"/>
</dbReference>
<organism evidence="2 3">
    <name type="scientific">Candidatus Limivivens merdigallinarum</name>
    <dbReference type="NCBI Taxonomy" id="2840859"/>
    <lineage>
        <taxon>Bacteria</taxon>
        <taxon>Bacillati</taxon>
        <taxon>Bacillota</taxon>
        <taxon>Clostridia</taxon>
        <taxon>Lachnospirales</taxon>
        <taxon>Lachnospiraceae</taxon>
        <taxon>Lachnospiraceae incertae sedis</taxon>
        <taxon>Candidatus Limivivens</taxon>
    </lineage>
</organism>
<dbReference type="AlphaFoldDB" id="A0A9D0ZX34"/>
<dbReference type="SUPFAM" id="SSF49373">
    <property type="entry name" value="Invasin/intimin cell-adhesion fragments"/>
    <property type="match status" value="3"/>
</dbReference>
<reference evidence="2" key="1">
    <citation type="submission" date="2020-10" db="EMBL/GenBank/DDBJ databases">
        <authorList>
            <person name="Gilroy R."/>
        </authorList>
    </citation>
    <scope>NUCLEOTIDE SEQUENCE</scope>
    <source>
        <strain evidence="2">ChiSjej3B21-11622</strain>
    </source>
</reference>
<sequence length="726" mass="77025">MKEKRMPWLKMFLAAVFVFLCPLLAGGKAEAYPYYYVYVGETITIEDDNMTNGAGYFKSWNTTSGLISISPIGVPGRETKCKVTGMKPGRADIVCTTDSISISGVGSTTTKIHEIVVLEPLEDVAFTVGSQNFNVGNESADSNDSLAMQAGETTTVKIAAVPSSSGLRSMQVTSSKTSVVSVTNATSTQAVTLTAKKNGEARITMKVNSGDGDKEYQKNYSFNVKVGPKVTSLSINKSSMEMEAGDSGYFSLRVDPVPSNAPLGTVTFTSSDPSVVRIKSSNTSHSMTGAGEHSDDAYCSLTPLKAGTAVITAEANGKSVSCRVTVKGTEPSGIRLNQTFLELTVGDSAKLSATVTPASAAGAAVTWESSEPDCVTVDSQGNVKAAAYTPYYVTITARTANGKTAECSVGMMPKIPNKVSLNKTKLTLQAGKSETLKVTLSPSPNSQYYWYWTTSDDSIVTVDQNGKITAKKKGTAKITVQAGPDKTATCTVTVGTGSSSGSSASSSDTKALAAGKTFKYRNNTYKVKKSQNNINYVSLYRLGSKKAASVSIPATVKYQGVTYRVNEIAAKVFMNCTSLRKVTIGRYVTTIGTYAFRGCKKLTSVSIPASVTKINTGAFYGCTGLKKVTLGKKVKTIGRYAFRGCTSLTSVKLPSSVTTVSQGAFYGCKRLKRLTIQSTKLKTVGKGAIKGIYKKAVIKVPKAKVKSYQKLFKSSTGFVKTMKVSK</sequence>
<dbReference type="Pfam" id="PF02368">
    <property type="entry name" value="Big_2"/>
    <property type="match status" value="2"/>
</dbReference>
<dbReference type="Gene3D" id="2.60.40.1080">
    <property type="match status" value="4"/>
</dbReference>
<feature type="domain" description="BIG2" evidence="1">
    <location>
        <begin position="415"/>
        <end position="492"/>
    </location>
</feature>
<name>A0A9D0ZX34_9FIRM</name>
<feature type="domain" description="BIG2" evidence="1">
    <location>
        <begin position="133"/>
        <end position="217"/>
    </location>
</feature>
<feature type="domain" description="BIG2" evidence="1">
    <location>
        <begin position="229"/>
        <end position="325"/>
    </location>
</feature>
<reference evidence="2" key="2">
    <citation type="journal article" date="2021" name="PeerJ">
        <title>Extensive microbial diversity within the chicken gut microbiome revealed by metagenomics and culture.</title>
        <authorList>
            <person name="Gilroy R."/>
            <person name="Ravi A."/>
            <person name="Getino M."/>
            <person name="Pursley I."/>
            <person name="Horton D.L."/>
            <person name="Alikhan N.F."/>
            <person name="Baker D."/>
            <person name="Gharbi K."/>
            <person name="Hall N."/>
            <person name="Watson M."/>
            <person name="Adriaenssens E.M."/>
            <person name="Foster-Nyarko E."/>
            <person name="Jarju S."/>
            <person name="Secka A."/>
            <person name="Antonio M."/>
            <person name="Oren A."/>
            <person name="Chaudhuri R.R."/>
            <person name="La Ragione R."/>
            <person name="Hildebrand F."/>
            <person name="Pallen M.J."/>
        </authorList>
    </citation>
    <scope>NUCLEOTIDE SEQUENCE</scope>
    <source>
        <strain evidence="2">ChiSjej3B21-11622</strain>
    </source>
</reference>
<proteinExistence type="predicted"/>
<evidence type="ECO:0000313" key="2">
    <source>
        <dbReference type="EMBL" id="HIQ97182.1"/>
    </source>
</evidence>
<dbReference type="InterPro" id="IPR008964">
    <property type="entry name" value="Invasin/intimin_cell_adhesion"/>
</dbReference>
<dbReference type="InterPro" id="IPR053139">
    <property type="entry name" value="Surface_bspA-like"/>
</dbReference>
<comment type="caution">
    <text evidence="2">The sequence shown here is derived from an EMBL/GenBank/DDBJ whole genome shotgun (WGS) entry which is preliminary data.</text>
</comment>
<dbReference type="EMBL" id="DVFT01000170">
    <property type="protein sequence ID" value="HIQ97182.1"/>
    <property type="molecule type" value="Genomic_DNA"/>
</dbReference>
<dbReference type="Gene3D" id="3.80.10.10">
    <property type="entry name" value="Ribonuclease Inhibitor"/>
    <property type="match status" value="1"/>
</dbReference>
<dbReference type="Gene3D" id="3.40.50.12480">
    <property type="match status" value="1"/>
</dbReference>
<dbReference type="PANTHER" id="PTHR45661">
    <property type="entry name" value="SURFACE ANTIGEN"/>
    <property type="match status" value="1"/>
</dbReference>
<dbReference type="Proteomes" id="UP000886886">
    <property type="component" value="Unassembled WGS sequence"/>
</dbReference>
<gene>
    <name evidence="2" type="ORF">IAB26_11540</name>
</gene>
<dbReference type="SUPFAM" id="SSF52058">
    <property type="entry name" value="L domain-like"/>
    <property type="match status" value="1"/>
</dbReference>
<accession>A0A9D0ZX34</accession>
<evidence type="ECO:0000313" key="3">
    <source>
        <dbReference type="Proteomes" id="UP000886886"/>
    </source>
</evidence>
<feature type="domain" description="BIG2" evidence="1">
    <location>
        <begin position="330"/>
        <end position="409"/>
    </location>
</feature>
<evidence type="ECO:0000259" key="1">
    <source>
        <dbReference type="SMART" id="SM00635"/>
    </source>
</evidence>
<dbReference type="SMART" id="SM00635">
    <property type="entry name" value="BID_2"/>
    <property type="match status" value="4"/>
</dbReference>
<dbReference type="InterPro" id="IPR003343">
    <property type="entry name" value="Big_2"/>
</dbReference>
<dbReference type="InterPro" id="IPR032675">
    <property type="entry name" value="LRR_dom_sf"/>
</dbReference>
<protein>
    <submittedName>
        <fullName evidence="2">Leucine-rich repeat protein</fullName>
    </submittedName>
</protein>
<dbReference type="InterPro" id="IPR026906">
    <property type="entry name" value="LRR_5"/>
</dbReference>